<evidence type="ECO:0000256" key="7">
    <source>
        <dbReference type="RuleBase" id="RU365041"/>
    </source>
</evidence>
<name>A0A7X0TS48_9GAMM</name>
<keyword evidence="6 7" id="KW-0472">Membrane</keyword>
<dbReference type="PANTHER" id="PTHR33778">
    <property type="entry name" value="PROTEIN MGTC"/>
    <property type="match status" value="1"/>
</dbReference>
<feature type="domain" description="MgtC/SapB/SrpB/YhiD N-terminal" evidence="8">
    <location>
        <begin position="19"/>
        <end position="140"/>
    </location>
</feature>
<keyword evidence="7" id="KW-0997">Cell inner membrane</keyword>
<accession>A0A7X0TS48</accession>
<dbReference type="InterPro" id="IPR003416">
    <property type="entry name" value="MgtC/SapB/SrpB/YhiD_fam"/>
</dbReference>
<feature type="transmembrane region" description="Helical" evidence="7">
    <location>
        <begin position="12"/>
        <end position="32"/>
    </location>
</feature>
<protein>
    <recommendedName>
        <fullName evidence="7">Protein MgtC</fullName>
    </recommendedName>
</protein>
<proteinExistence type="inferred from homology"/>
<comment type="caution">
    <text evidence="9">The sequence shown here is derived from an EMBL/GenBank/DDBJ whole genome shotgun (WGS) entry which is preliminary data.</text>
</comment>
<dbReference type="EMBL" id="JACHHU010000001">
    <property type="protein sequence ID" value="MBB6541724.1"/>
    <property type="molecule type" value="Genomic_DNA"/>
</dbReference>
<dbReference type="GO" id="GO:0005886">
    <property type="term" value="C:plasma membrane"/>
    <property type="evidence" value="ECO:0007669"/>
    <property type="project" value="UniProtKB-SubCell"/>
</dbReference>
<feature type="transmembrane region" description="Helical" evidence="7">
    <location>
        <begin position="44"/>
        <end position="63"/>
    </location>
</feature>
<organism evidence="9 10">
    <name type="scientific">Thalassotalea piscium</name>
    <dbReference type="NCBI Taxonomy" id="1230533"/>
    <lineage>
        <taxon>Bacteria</taxon>
        <taxon>Pseudomonadati</taxon>
        <taxon>Pseudomonadota</taxon>
        <taxon>Gammaproteobacteria</taxon>
        <taxon>Alteromonadales</taxon>
        <taxon>Colwelliaceae</taxon>
        <taxon>Thalassotalea</taxon>
    </lineage>
</organism>
<evidence type="ECO:0000256" key="1">
    <source>
        <dbReference type="ARBA" id="ARBA00004651"/>
    </source>
</evidence>
<evidence type="ECO:0000256" key="6">
    <source>
        <dbReference type="ARBA" id="ARBA00023136"/>
    </source>
</evidence>
<keyword evidence="10" id="KW-1185">Reference proteome</keyword>
<keyword evidence="4 7" id="KW-0812">Transmembrane</keyword>
<evidence type="ECO:0000256" key="2">
    <source>
        <dbReference type="ARBA" id="ARBA00009298"/>
    </source>
</evidence>
<feature type="transmembrane region" description="Helical" evidence="7">
    <location>
        <begin position="121"/>
        <end position="139"/>
    </location>
</feature>
<evidence type="ECO:0000313" key="10">
    <source>
        <dbReference type="Proteomes" id="UP000537141"/>
    </source>
</evidence>
<keyword evidence="3" id="KW-1003">Cell membrane</keyword>
<dbReference type="InterPro" id="IPR049177">
    <property type="entry name" value="MgtC_SapB_SrpB_YhiD_N"/>
</dbReference>
<dbReference type="AlphaFoldDB" id="A0A7X0TS48"/>
<sequence length="144" mass="15708">MDNFLGLDLRLIWFHLYQLGITFMLSLPLAINRESDSAGAGLRTFPLVGISCCAFILVAMQVYEEPDAQARVMYGIITGIGFIGGGSIVKDSNNVHGTATAASIWLTGALGVSVAYQRYEIAIVLSIVGFMVFQLLKPYKQKKE</sequence>
<comment type="subcellular location">
    <subcellularLocation>
        <location evidence="7">Cell inner membrane</location>
        <topology evidence="7">Multi-pass membrane protein</topology>
    </subcellularLocation>
    <subcellularLocation>
        <location evidence="1">Cell membrane</location>
        <topology evidence="1">Multi-pass membrane protein</topology>
    </subcellularLocation>
</comment>
<dbReference type="Proteomes" id="UP000537141">
    <property type="component" value="Unassembled WGS sequence"/>
</dbReference>
<gene>
    <name evidence="9" type="ORF">HNQ55_000198</name>
</gene>
<comment type="similarity">
    <text evidence="2 7">Belongs to the MgtC/SapB family.</text>
</comment>
<evidence type="ECO:0000313" key="9">
    <source>
        <dbReference type="EMBL" id="MBB6541724.1"/>
    </source>
</evidence>
<dbReference type="PRINTS" id="PR01837">
    <property type="entry name" value="MGTCSAPBPROT"/>
</dbReference>
<evidence type="ECO:0000259" key="8">
    <source>
        <dbReference type="Pfam" id="PF02308"/>
    </source>
</evidence>
<keyword evidence="5 7" id="KW-1133">Transmembrane helix</keyword>
<evidence type="ECO:0000256" key="4">
    <source>
        <dbReference type="ARBA" id="ARBA00022692"/>
    </source>
</evidence>
<evidence type="ECO:0000256" key="3">
    <source>
        <dbReference type="ARBA" id="ARBA00022475"/>
    </source>
</evidence>
<evidence type="ECO:0000256" key="5">
    <source>
        <dbReference type="ARBA" id="ARBA00022989"/>
    </source>
</evidence>
<dbReference type="Pfam" id="PF02308">
    <property type="entry name" value="MgtC"/>
    <property type="match status" value="1"/>
</dbReference>
<feature type="transmembrane region" description="Helical" evidence="7">
    <location>
        <begin position="69"/>
        <end position="89"/>
    </location>
</feature>
<reference evidence="9 10" key="1">
    <citation type="submission" date="2020-08" db="EMBL/GenBank/DDBJ databases">
        <title>Genomic Encyclopedia of Type Strains, Phase IV (KMG-IV): sequencing the most valuable type-strain genomes for metagenomic binning, comparative biology and taxonomic classification.</title>
        <authorList>
            <person name="Goeker M."/>
        </authorList>
    </citation>
    <scope>NUCLEOTIDE SEQUENCE [LARGE SCALE GENOMIC DNA]</scope>
    <source>
        <strain evidence="9 10">DSM 26287</strain>
    </source>
</reference>
<dbReference type="RefSeq" id="WP_286288611.1">
    <property type="nucleotide sequence ID" value="NZ_AP027362.1"/>
</dbReference>
<dbReference type="PANTHER" id="PTHR33778:SF1">
    <property type="entry name" value="MAGNESIUM TRANSPORTER YHID-RELATED"/>
    <property type="match status" value="1"/>
</dbReference>